<gene>
    <name evidence="1" type="ORF">IGX34_01600</name>
</gene>
<name>A0ABR9G4X0_9GAMM</name>
<proteinExistence type="predicted"/>
<sequence length="71" mass="8071">MQTRDPFEFPAGEGIALAMAVLEDVLKAYQNFERKHPHMERSKLMAFDARELKLLHASLEALSHYADKQAG</sequence>
<dbReference type="EMBL" id="JACZZA010000001">
    <property type="protein sequence ID" value="MBE1159058.1"/>
    <property type="molecule type" value="Genomic_DNA"/>
</dbReference>
<evidence type="ECO:0000313" key="2">
    <source>
        <dbReference type="Proteomes" id="UP000651010"/>
    </source>
</evidence>
<dbReference type="Proteomes" id="UP000651010">
    <property type="component" value="Unassembled WGS sequence"/>
</dbReference>
<keyword evidence="2" id="KW-1185">Reference proteome</keyword>
<reference evidence="1 2" key="1">
    <citation type="submission" date="2020-09" db="EMBL/GenBank/DDBJ databases">
        <title>Dyella sp. 7MK23 isolated from forest soil.</title>
        <authorList>
            <person name="Fu J."/>
        </authorList>
    </citation>
    <scope>NUCLEOTIDE SEQUENCE [LARGE SCALE GENOMIC DNA]</scope>
    <source>
        <strain evidence="1 2">7MK23</strain>
    </source>
</reference>
<comment type="caution">
    <text evidence="1">The sequence shown here is derived from an EMBL/GenBank/DDBJ whole genome shotgun (WGS) entry which is preliminary data.</text>
</comment>
<accession>A0ABR9G4X0</accession>
<protein>
    <submittedName>
        <fullName evidence="1">Uncharacterized protein</fullName>
    </submittedName>
</protein>
<organism evidence="1 2">
    <name type="scientific">Dyella acidiphila</name>
    <dbReference type="NCBI Taxonomy" id="2775866"/>
    <lineage>
        <taxon>Bacteria</taxon>
        <taxon>Pseudomonadati</taxon>
        <taxon>Pseudomonadota</taxon>
        <taxon>Gammaproteobacteria</taxon>
        <taxon>Lysobacterales</taxon>
        <taxon>Rhodanobacteraceae</taxon>
        <taxon>Dyella</taxon>
    </lineage>
</organism>
<evidence type="ECO:0000313" key="1">
    <source>
        <dbReference type="EMBL" id="MBE1159058.1"/>
    </source>
</evidence>
<dbReference type="RefSeq" id="WP_192553909.1">
    <property type="nucleotide sequence ID" value="NZ_JACZZA010000001.1"/>
</dbReference>